<dbReference type="InterPro" id="IPR000594">
    <property type="entry name" value="ThiF_NAD_FAD-bd"/>
</dbReference>
<evidence type="ECO:0000259" key="9">
    <source>
        <dbReference type="Pfam" id="PF00899"/>
    </source>
</evidence>
<feature type="domain" description="Ubiquitin-activating enzyme SCCH" evidence="10">
    <location>
        <begin position="857"/>
        <end position="894"/>
    </location>
</feature>
<dbReference type="Gene3D" id="3.50.50.80">
    <property type="entry name" value="Ubiquitin-activating enzyme E1, inactive adenylation domain, subdomain 1"/>
    <property type="match status" value="1"/>
</dbReference>
<dbReference type="InterPro" id="IPR035985">
    <property type="entry name" value="Ubiquitin-activating_enz"/>
</dbReference>
<evidence type="ECO:0000313" key="11">
    <source>
        <dbReference type="Ensembl" id="ENSTNIP00000017782.1"/>
    </source>
</evidence>
<evidence type="ECO:0000256" key="4">
    <source>
        <dbReference type="ARBA" id="ARBA00022741"/>
    </source>
</evidence>
<dbReference type="Pfam" id="PF10585">
    <property type="entry name" value="UBA_E1_SCCH"/>
    <property type="match status" value="2"/>
</dbReference>
<dbReference type="PRINTS" id="PR01849">
    <property type="entry name" value="UBIQUITINACT"/>
</dbReference>
<reference evidence="11" key="3">
    <citation type="submission" date="2025-09" db="UniProtKB">
        <authorList>
            <consortium name="Ensembl"/>
        </authorList>
    </citation>
    <scope>IDENTIFICATION</scope>
</reference>
<dbReference type="GeneTree" id="ENSGT00940000166002"/>
<organism evidence="11 12">
    <name type="scientific">Tetraodon nigroviridis</name>
    <name type="common">Spotted green pufferfish</name>
    <name type="synonym">Chelonodon nigroviridis</name>
    <dbReference type="NCBI Taxonomy" id="99883"/>
    <lineage>
        <taxon>Eukaryota</taxon>
        <taxon>Metazoa</taxon>
        <taxon>Chordata</taxon>
        <taxon>Craniata</taxon>
        <taxon>Vertebrata</taxon>
        <taxon>Euteleostomi</taxon>
        <taxon>Actinopterygii</taxon>
        <taxon>Neopterygii</taxon>
        <taxon>Teleostei</taxon>
        <taxon>Neoteleostei</taxon>
        <taxon>Acanthomorphata</taxon>
        <taxon>Eupercaria</taxon>
        <taxon>Tetraodontiformes</taxon>
        <taxon>Tetradontoidea</taxon>
        <taxon>Tetraodontidae</taxon>
        <taxon>Tetraodon</taxon>
    </lineage>
</organism>
<name>H3DB90_TETNG</name>
<dbReference type="FunFam" id="3.50.50.80:FF:000001">
    <property type="entry name" value="ubiquitin-like modifier-activating enzyme 1"/>
    <property type="match status" value="1"/>
</dbReference>
<dbReference type="GO" id="GO:0006511">
    <property type="term" value="P:ubiquitin-dependent protein catabolic process"/>
    <property type="evidence" value="ECO:0007669"/>
    <property type="project" value="TreeGrafter"/>
</dbReference>
<dbReference type="InterPro" id="IPR042449">
    <property type="entry name" value="Ub-E1_IAD_1"/>
</dbReference>
<evidence type="ECO:0000256" key="6">
    <source>
        <dbReference type="ARBA" id="ARBA00022840"/>
    </source>
</evidence>
<dbReference type="Gene3D" id="1.10.10.2660">
    <property type="entry name" value="Ubiquitin-activating enzyme E1, SCCH domain"/>
    <property type="match status" value="1"/>
</dbReference>
<dbReference type="Gene3D" id="2.40.30.180">
    <property type="entry name" value="Ubiquitin-activating enzyme E1, FCCH domain"/>
    <property type="match status" value="1"/>
</dbReference>
<dbReference type="UniPathway" id="UPA00143"/>
<dbReference type="Ensembl" id="ENSTNIT00000018006.1">
    <property type="protein sequence ID" value="ENSTNIP00000017782.1"/>
    <property type="gene ID" value="ENSTNIG00000014745.1"/>
</dbReference>
<dbReference type="FunFam" id="2.40.30.180:FF:000002">
    <property type="entry name" value="Ubiquitin-activating enzyme E1 2"/>
    <property type="match status" value="1"/>
</dbReference>
<dbReference type="AlphaFoldDB" id="H3DB90"/>
<evidence type="ECO:0000256" key="2">
    <source>
        <dbReference type="ARBA" id="ARBA00005673"/>
    </source>
</evidence>
<proteinExistence type="inferred from homology"/>
<dbReference type="PANTHER" id="PTHR10953">
    <property type="entry name" value="UBIQUITIN-ACTIVATING ENZYME E1"/>
    <property type="match status" value="1"/>
</dbReference>
<dbReference type="PROSITE" id="PS00865">
    <property type="entry name" value="UBIQUITIN_ACTIVAT_2"/>
    <property type="match status" value="1"/>
</dbReference>
<dbReference type="InterPro" id="IPR042063">
    <property type="entry name" value="Ubi_acti_E1_SCCH"/>
</dbReference>
<keyword evidence="3" id="KW-0436">Ligase</keyword>
<feature type="active site" description="Glycyl thioester intermediate" evidence="7">
    <location>
        <position position="609"/>
    </location>
</feature>
<dbReference type="InterPro" id="IPR033127">
    <property type="entry name" value="UBQ-activ_enz_E1_Cys_AS"/>
</dbReference>
<reference evidence="12" key="1">
    <citation type="journal article" date="2004" name="Nature">
        <title>Genome duplication in the teleost fish Tetraodon nigroviridis reveals the early vertebrate proto-karyotype.</title>
        <authorList>
            <person name="Jaillon O."/>
            <person name="Aury J.-M."/>
            <person name="Brunet F."/>
            <person name="Petit J.-L."/>
            <person name="Stange-Thomann N."/>
            <person name="Mauceli E."/>
            <person name="Bouneau L."/>
            <person name="Fischer C."/>
            <person name="Ozouf-Costaz C."/>
            <person name="Bernot A."/>
            <person name="Nicaud S."/>
            <person name="Jaffe D."/>
            <person name="Fisher S."/>
            <person name="Lutfalla G."/>
            <person name="Dossat C."/>
            <person name="Segurens B."/>
            <person name="Dasilva C."/>
            <person name="Salanoubat M."/>
            <person name="Levy M."/>
            <person name="Boudet N."/>
            <person name="Castellano S."/>
            <person name="Anthouard V."/>
            <person name="Jubin C."/>
            <person name="Castelli V."/>
            <person name="Katinka M."/>
            <person name="Vacherie B."/>
            <person name="Biemont C."/>
            <person name="Skalli Z."/>
            <person name="Cattolico L."/>
            <person name="Poulain J."/>
            <person name="De Berardinis V."/>
            <person name="Cruaud C."/>
            <person name="Duprat S."/>
            <person name="Brottier P."/>
            <person name="Coutanceau J.-P."/>
            <person name="Gouzy J."/>
            <person name="Parra G."/>
            <person name="Lardier G."/>
            <person name="Chapple C."/>
            <person name="McKernan K.J."/>
            <person name="McEwan P."/>
            <person name="Bosak S."/>
            <person name="Kellis M."/>
            <person name="Volff J.-N."/>
            <person name="Guigo R."/>
            <person name="Zody M.C."/>
            <person name="Mesirov J."/>
            <person name="Lindblad-Toh K."/>
            <person name="Birren B."/>
            <person name="Nusbaum C."/>
            <person name="Kahn D."/>
            <person name="Robinson-Rechavi M."/>
            <person name="Laudet V."/>
            <person name="Schachter V."/>
            <person name="Quetier F."/>
            <person name="Saurin W."/>
            <person name="Scarpelli C."/>
            <person name="Wincker P."/>
            <person name="Lander E.S."/>
            <person name="Weissenbach J."/>
            <person name="Roest Crollius H."/>
        </authorList>
    </citation>
    <scope>NUCLEOTIDE SEQUENCE [LARGE SCALE GENOMIC DNA]</scope>
</reference>
<comment type="pathway">
    <text evidence="1">Protein modification; protein ubiquitination.</text>
</comment>
<dbReference type="InterPro" id="IPR042302">
    <property type="entry name" value="E1_FCCH_sf"/>
</dbReference>
<dbReference type="GO" id="GO:0005524">
    <property type="term" value="F:ATP binding"/>
    <property type="evidence" value="ECO:0007669"/>
    <property type="project" value="UniProtKB-KW"/>
</dbReference>
<dbReference type="InterPro" id="IPR019572">
    <property type="entry name" value="UBA_E1_SCCH"/>
</dbReference>
<reference evidence="11" key="2">
    <citation type="submission" date="2025-08" db="UniProtKB">
        <authorList>
            <consortium name="Ensembl"/>
        </authorList>
    </citation>
    <scope>IDENTIFICATION</scope>
</reference>
<keyword evidence="12" id="KW-1185">Reference proteome</keyword>
<dbReference type="GO" id="GO:0005634">
    <property type="term" value="C:nucleus"/>
    <property type="evidence" value="ECO:0007669"/>
    <property type="project" value="TreeGrafter"/>
</dbReference>
<protein>
    <submittedName>
        <fullName evidence="11">Ubiquitin-like modifier activating enzyme 7</fullName>
    </submittedName>
</protein>
<dbReference type="Gene3D" id="3.40.50.12550">
    <property type="entry name" value="Ubiquitin-activating enzyme E1, inactive adenylation domain, subdomain 2"/>
    <property type="match status" value="1"/>
</dbReference>
<dbReference type="InterPro" id="IPR045886">
    <property type="entry name" value="ThiF/MoeB/HesA"/>
</dbReference>
<dbReference type="GO" id="GO:0004839">
    <property type="term" value="F:ubiquitin activating enzyme activity"/>
    <property type="evidence" value="ECO:0007669"/>
    <property type="project" value="TreeGrafter"/>
</dbReference>
<evidence type="ECO:0000259" key="10">
    <source>
        <dbReference type="Pfam" id="PF10585"/>
    </source>
</evidence>
<feature type="coiled-coil region" evidence="8">
    <location>
        <begin position="789"/>
        <end position="816"/>
    </location>
</feature>
<evidence type="ECO:0000313" key="12">
    <source>
        <dbReference type="Proteomes" id="UP000007303"/>
    </source>
</evidence>
<evidence type="ECO:0000256" key="3">
    <source>
        <dbReference type="ARBA" id="ARBA00022598"/>
    </source>
</evidence>
<dbReference type="GO" id="GO:0005737">
    <property type="term" value="C:cytoplasm"/>
    <property type="evidence" value="ECO:0007669"/>
    <property type="project" value="TreeGrafter"/>
</dbReference>
<keyword evidence="5" id="KW-0833">Ubl conjugation pathway</keyword>
<sequence>MSAEIDEGFYSRQLYVLGHDAMRRMGTARVLVAGMGGLGVEIAKNVILSGVESVTVQDEGDTVWTDLSSQFFLKESHLGRNRAECCIQQLRDLNPRVCVSAHTGPLDHDLLRRFQVVVLTRSSLDDQKRFGDFCHAQGIRFVVADTKGLCGQLFCDFGEEFEPVAAAALSSVPKTKTTDVNKWQDNPGVVLCAGDHRFPDDAVVSFSEVQGMTELNGLGPVKIKNLSDSSFSIGDTSAFSEYKCGGMATEIKQPLKFKPLSDALLDHQTLIINGYGTVTRHRTLHLAFQALHGFVASQRRLPLPHSDADADALVAMVRELNEVARLEQLDEFAVRSLAYTARGDLAPVNAFIGGLAAQEVIKACSRKFIPLQQWLYCDAFECLPENGNQQAERSSSTDGTRYDGQTAVFGSAFQEKLAKQKYFLVRLGWISRQGAPSKQCARVDKMLCPGVGAGAIGCELLKNFALMGLGASEDGHITVTDMDRIEKSNLNRQFLFRSQDIGEPKSKTAAKAVGEINPQMNITAHQNRLDPDSEDVYDYHFFTGLDGVAAALDNIDARVYLNDRCVQHRKPMLEGGTEGSMGHTLVVVPHMTKSYGKATKSPTEDIPLCTIKYFPSRIEHTLQWARNQFEGHFKQNPENMNLFLNDVEFVDRTLSHGDAEALEVLEGVWNCLEVMTAGGKRPTSWEDCVTWARSEWETLFNHKICQLLHNVFPDKATDPDLSSWSGTEKKPHPLTFNPNNTTHMDYVVAAANLYAQIYGLEGTRDRTSITQILDHLVVPPFVSTSSIKIDLTKKEEEEEEKECDDYEKARLKELKELLSLPSVRASALQMHPTDFEKVKQVCWETSAANAAETTDRLAARVQNISSDDDQNFHMDYITAASNLRAENYGITPVD</sequence>
<dbReference type="Gene3D" id="3.40.50.720">
    <property type="entry name" value="NAD(P)-binding Rossmann-like Domain"/>
    <property type="match status" value="1"/>
</dbReference>
<dbReference type="PANTHER" id="PTHR10953:SF198">
    <property type="entry name" value="E1 UBIQUITIN-ACTIVATING ENZYME"/>
    <property type="match status" value="1"/>
</dbReference>
<keyword evidence="6" id="KW-0067">ATP-binding</keyword>
<keyword evidence="8" id="KW-0175">Coiled coil</keyword>
<feature type="domain" description="Ubiquitin-activating enzyme SCCH" evidence="10">
    <location>
        <begin position="615"/>
        <end position="837"/>
    </location>
</feature>
<dbReference type="Pfam" id="PF00899">
    <property type="entry name" value="ThiF"/>
    <property type="match status" value="1"/>
</dbReference>
<evidence type="ECO:0000256" key="8">
    <source>
        <dbReference type="SAM" id="Coils"/>
    </source>
</evidence>
<feature type="domain" description="THIF-type NAD/FAD binding fold" evidence="9">
    <location>
        <begin position="10"/>
        <end position="367"/>
    </location>
</feature>
<evidence type="ECO:0000256" key="7">
    <source>
        <dbReference type="PROSITE-ProRule" id="PRU10132"/>
    </source>
</evidence>
<dbReference type="GO" id="GO:0006974">
    <property type="term" value="P:DNA damage response"/>
    <property type="evidence" value="ECO:0007669"/>
    <property type="project" value="TreeGrafter"/>
</dbReference>
<accession>H3DB90</accession>
<evidence type="ECO:0000256" key="5">
    <source>
        <dbReference type="ARBA" id="ARBA00022786"/>
    </source>
</evidence>
<keyword evidence="4" id="KW-0547">Nucleotide-binding</keyword>
<dbReference type="Proteomes" id="UP000007303">
    <property type="component" value="Unassembled WGS sequence"/>
</dbReference>
<dbReference type="SUPFAM" id="SSF69572">
    <property type="entry name" value="Activating enzymes of the ubiquitin-like proteins"/>
    <property type="match status" value="2"/>
</dbReference>
<comment type="similarity">
    <text evidence="2">Belongs to the ubiquitin-activating E1 family.</text>
</comment>
<dbReference type="InterPro" id="IPR000011">
    <property type="entry name" value="UBQ/SUMO-activ_enz_E1-like"/>
</dbReference>
<evidence type="ECO:0000256" key="1">
    <source>
        <dbReference type="ARBA" id="ARBA00004906"/>
    </source>
</evidence>